<dbReference type="PANTHER" id="PTHR18964:SF146">
    <property type="entry name" value="POLYPHOSPHATE GLUCOKINASE"/>
    <property type="match status" value="1"/>
</dbReference>
<evidence type="ECO:0000313" key="3">
    <source>
        <dbReference type="Proteomes" id="UP001500752"/>
    </source>
</evidence>
<dbReference type="Gene3D" id="3.30.420.40">
    <property type="match status" value="2"/>
</dbReference>
<dbReference type="CDD" id="cd24058">
    <property type="entry name" value="ASKHA_NBD_ROK_PPGK"/>
    <property type="match status" value="1"/>
</dbReference>
<dbReference type="Proteomes" id="UP001500752">
    <property type="component" value="Unassembled WGS sequence"/>
</dbReference>
<evidence type="ECO:0000256" key="1">
    <source>
        <dbReference type="ARBA" id="ARBA00006479"/>
    </source>
</evidence>
<keyword evidence="3" id="KW-1185">Reference proteome</keyword>
<dbReference type="NCBIfam" id="NF045942">
    <property type="entry name" value="PolPhglucPhase"/>
    <property type="match status" value="1"/>
</dbReference>
<dbReference type="Pfam" id="PF00480">
    <property type="entry name" value="ROK"/>
    <property type="match status" value="1"/>
</dbReference>
<sequence>MPKDSNQAPRTAIGIDVGGTGIKGGIVDLDRGKLIGDRFRIPTPRPATPAAVAETVAEIVAELSARPEAPSPGIPVGVAFPVIIHNGIARSAANVDASWIGTEVDALMTARLGRPVQVVNDADAAGLAEATYGAGRDVPGTVLMLTLGTGIGSALIHDGVLVPNVELGHLELDGVDAETRASAAAREREDLSWTEYAQRLQRYLSHVEFLFSPNLFVVGGGISKLGHEFLPHLELATPVATAKLRNKAGIVGAALRAWLPGID</sequence>
<comment type="caution">
    <text evidence="2">The sequence shown here is derived from an EMBL/GenBank/DDBJ whole genome shotgun (WGS) entry which is preliminary data.</text>
</comment>
<name>A0ABP7CCT0_9MICC</name>
<gene>
    <name evidence="2" type="ORF">GCM10023081_21870</name>
</gene>
<dbReference type="InterPro" id="IPR000600">
    <property type="entry name" value="ROK"/>
</dbReference>
<dbReference type="RefSeq" id="WP_345150739.1">
    <property type="nucleotide sequence ID" value="NZ_BAABEO010000012.1"/>
</dbReference>
<reference evidence="3" key="1">
    <citation type="journal article" date="2019" name="Int. J. Syst. Evol. Microbiol.">
        <title>The Global Catalogue of Microorganisms (GCM) 10K type strain sequencing project: providing services to taxonomists for standard genome sequencing and annotation.</title>
        <authorList>
            <consortium name="The Broad Institute Genomics Platform"/>
            <consortium name="The Broad Institute Genome Sequencing Center for Infectious Disease"/>
            <person name="Wu L."/>
            <person name="Ma J."/>
        </authorList>
    </citation>
    <scope>NUCLEOTIDE SEQUENCE [LARGE SCALE GENOMIC DNA]</scope>
    <source>
        <strain evidence="3">JCM 30742</strain>
    </source>
</reference>
<evidence type="ECO:0000313" key="2">
    <source>
        <dbReference type="EMBL" id="GAA3683650.1"/>
    </source>
</evidence>
<dbReference type="PANTHER" id="PTHR18964">
    <property type="entry name" value="ROK (REPRESSOR, ORF, KINASE) FAMILY"/>
    <property type="match status" value="1"/>
</dbReference>
<dbReference type="InterPro" id="IPR043129">
    <property type="entry name" value="ATPase_NBD"/>
</dbReference>
<dbReference type="SUPFAM" id="SSF53067">
    <property type="entry name" value="Actin-like ATPase domain"/>
    <property type="match status" value="1"/>
</dbReference>
<accession>A0ABP7CCT0</accession>
<protein>
    <submittedName>
        <fullName evidence="2">ROK family protein</fullName>
    </submittedName>
</protein>
<proteinExistence type="inferred from homology"/>
<organism evidence="2 3">
    <name type="scientific">Arthrobacter ginkgonis</name>
    <dbReference type="NCBI Taxonomy" id="1630594"/>
    <lineage>
        <taxon>Bacteria</taxon>
        <taxon>Bacillati</taxon>
        <taxon>Actinomycetota</taxon>
        <taxon>Actinomycetes</taxon>
        <taxon>Micrococcales</taxon>
        <taxon>Micrococcaceae</taxon>
        <taxon>Arthrobacter</taxon>
    </lineage>
</organism>
<dbReference type="EMBL" id="BAABEO010000012">
    <property type="protein sequence ID" value="GAA3683650.1"/>
    <property type="molecule type" value="Genomic_DNA"/>
</dbReference>
<comment type="similarity">
    <text evidence="1">Belongs to the ROK (NagC/XylR) family.</text>
</comment>